<gene>
    <name evidence="2" type="ORF">EJB05_40435</name>
</gene>
<proteinExistence type="predicted"/>
<feature type="region of interest" description="Disordered" evidence="1">
    <location>
        <begin position="35"/>
        <end position="72"/>
    </location>
</feature>
<protein>
    <submittedName>
        <fullName evidence="2">Uncharacterized protein</fullName>
    </submittedName>
</protein>
<name>A0A5J9TPR7_9POAL</name>
<dbReference type="AlphaFoldDB" id="A0A5J9TPR7"/>
<evidence type="ECO:0000256" key="1">
    <source>
        <dbReference type="SAM" id="MobiDB-lite"/>
    </source>
</evidence>
<evidence type="ECO:0000313" key="3">
    <source>
        <dbReference type="Proteomes" id="UP000324897"/>
    </source>
</evidence>
<organism evidence="2 3">
    <name type="scientific">Eragrostis curvula</name>
    <name type="common">weeping love grass</name>
    <dbReference type="NCBI Taxonomy" id="38414"/>
    <lineage>
        <taxon>Eukaryota</taxon>
        <taxon>Viridiplantae</taxon>
        <taxon>Streptophyta</taxon>
        <taxon>Embryophyta</taxon>
        <taxon>Tracheophyta</taxon>
        <taxon>Spermatophyta</taxon>
        <taxon>Magnoliopsida</taxon>
        <taxon>Liliopsida</taxon>
        <taxon>Poales</taxon>
        <taxon>Poaceae</taxon>
        <taxon>PACMAD clade</taxon>
        <taxon>Chloridoideae</taxon>
        <taxon>Eragrostideae</taxon>
        <taxon>Eragrostidinae</taxon>
        <taxon>Eragrostis</taxon>
    </lineage>
</organism>
<feature type="non-terminal residue" evidence="2">
    <location>
        <position position="1"/>
    </location>
</feature>
<evidence type="ECO:0000313" key="2">
    <source>
        <dbReference type="EMBL" id="TVU13382.1"/>
    </source>
</evidence>
<keyword evidence="3" id="KW-1185">Reference proteome</keyword>
<accession>A0A5J9TPR7</accession>
<dbReference type="Proteomes" id="UP000324897">
    <property type="component" value="Unassembled WGS sequence"/>
</dbReference>
<dbReference type="Gramene" id="TVU13382">
    <property type="protein sequence ID" value="TVU13382"/>
    <property type="gene ID" value="EJB05_40435"/>
</dbReference>
<dbReference type="EMBL" id="RWGY01000034">
    <property type="protein sequence ID" value="TVU13382.1"/>
    <property type="molecule type" value="Genomic_DNA"/>
</dbReference>
<reference evidence="2 3" key="1">
    <citation type="journal article" date="2019" name="Sci. Rep.">
        <title>A high-quality genome of Eragrostis curvula grass provides insights into Poaceae evolution and supports new strategies to enhance forage quality.</title>
        <authorList>
            <person name="Carballo J."/>
            <person name="Santos B.A.C.M."/>
            <person name="Zappacosta D."/>
            <person name="Garbus I."/>
            <person name="Selva J.P."/>
            <person name="Gallo C.A."/>
            <person name="Diaz A."/>
            <person name="Albertini E."/>
            <person name="Caccamo M."/>
            <person name="Echenique V."/>
        </authorList>
    </citation>
    <scope>NUCLEOTIDE SEQUENCE [LARGE SCALE GENOMIC DNA]</scope>
    <source>
        <strain evidence="3">cv. Victoria</strain>
        <tissue evidence="2">Leaf</tissue>
    </source>
</reference>
<comment type="caution">
    <text evidence="2">The sequence shown here is derived from an EMBL/GenBank/DDBJ whole genome shotgun (WGS) entry which is preliminary data.</text>
</comment>
<sequence length="72" mass="8328">MCPVRSSSPSSKSATGTPDVYLYLHHHGIHVSYGNSRCERTRRGGHTVAKEPRKHTRTQEHERWSSNSQQWR</sequence>